<feature type="domain" description="Smr" evidence="9">
    <location>
        <begin position="650"/>
        <end position="715"/>
    </location>
</feature>
<dbReference type="Gene3D" id="3.30.1370.110">
    <property type="match status" value="1"/>
</dbReference>
<dbReference type="GO" id="GO:0019843">
    <property type="term" value="F:rRNA binding"/>
    <property type="evidence" value="ECO:0007669"/>
    <property type="project" value="UniProtKB-KW"/>
</dbReference>
<keyword evidence="3" id="KW-0378">Hydrolase</keyword>
<dbReference type="Pfam" id="PF00488">
    <property type="entry name" value="MutS_V"/>
    <property type="match status" value="1"/>
</dbReference>
<dbReference type="GO" id="GO:0016887">
    <property type="term" value="F:ATP hydrolysis activity"/>
    <property type="evidence" value="ECO:0007669"/>
    <property type="project" value="InterPro"/>
</dbReference>
<dbReference type="InterPro" id="IPR027417">
    <property type="entry name" value="P-loop_NTPase"/>
</dbReference>
<dbReference type="Pfam" id="PF01713">
    <property type="entry name" value="Smr"/>
    <property type="match status" value="1"/>
</dbReference>
<keyword evidence="6" id="KW-0238">DNA-binding</keyword>
<dbReference type="PANTHER" id="PTHR48466:SF2">
    <property type="entry name" value="OS10G0509000 PROTEIN"/>
    <property type="match status" value="1"/>
</dbReference>
<dbReference type="GO" id="GO:0030983">
    <property type="term" value="F:mismatched DNA binding"/>
    <property type="evidence" value="ECO:0007669"/>
    <property type="project" value="InterPro"/>
</dbReference>
<keyword evidence="5" id="KW-0694">RNA-binding</keyword>
<feature type="region of interest" description="Disordered" evidence="8">
    <location>
        <begin position="570"/>
        <end position="634"/>
    </location>
</feature>
<dbReference type="InterPro" id="IPR005747">
    <property type="entry name" value="MutS2"/>
</dbReference>
<dbReference type="GO" id="GO:0005524">
    <property type="term" value="F:ATP binding"/>
    <property type="evidence" value="ECO:0007669"/>
    <property type="project" value="UniProtKB-KW"/>
</dbReference>
<dbReference type="Proteomes" id="UP001165065">
    <property type="component" value="Unassembled WGS sequence"/>
</dbReference>
<protein>
    <recommendedName>
        <fullName evidence="9">Smr domain-containing protein</fullName>
    </recommendedName>
</protein>
<dbReference type="NCBIfam" id="TIGR01069">
    <property type="entry name" value="mutS2"/>
    <property type="match status" value="1"/>
</dbReference>
<keyword evidence="11" id="KW-1185">Reference proteome</keyword>
<dbReference type="InterPro" id="IPR036063">
    <property type="entry name" value="Smr_dom_sf"/>
</dbReference>
<evidence type="ECO:0000259" key="9">
    <source>
        <dbReference type="PROSITE" id="PS50828"/>
    </source>
</evidence>
<dbReference type="GO" id="GO:0045910">
    <property type="term" value="P:negative regulation of DNA recombination"/>
    <property type="evidence" value="ECO:0007669"/>
    <property type="project" value="InterPro"/>
</dbReference>
<dbReference type="Gene3D" id="3.40.50.300">
    <property type="entry name" value="P-loop containing nucleotide triphosphate hydrolases"/>
    <property type="match status" value="1"/>
</dbReference>
<evidence type="ECO:0000256" key="8">
    <source>
        <dbReference type="SAM" id="MobiDB-lite"/>
    </source>
</evidence>
<dbReference type="PROSITE" id="PS50828">
    <property type="entry name" value="SMR"/>
    <property type="match status" value="1"/>
</dbReference>
<dbReference type="GO" id="GO:0004519">
    <property type="term" value="F:endonuclease activity"/>
    <property type="evidence" value="ECO:0007669"/>
    <property type="project" value="UniProtKB-KW"/>
</dbReference>
<gene>
    <name evidence="10" type="ORF">TrCOL_g5287</name>
</gene>
<feature type="coiled-coil region" evidence="7">
    <location>
        <begin position="401"/>
        <end position="475"/>
    </location>
</feature>
<dbReference type="PANTHER" id="PTHR48466">
    <property type="entry name" value="OS10G0509000 PROTEIN-RELATED"/>
    <property type="match status" value="1"/>
</dbReference>
<dbReference type="InterPro" id="IPR002625">
    <property type="entry name" value="Smr_dom"/>
</dbReference>
<evidence type="ECO:0000256" key="6">
    <source>
        <dbReference type="ARBA" id="ARBA00023125"/>
    </source>
</evidence>
<evidence type="ECO:0000256" key="4">
    <source>
        <dbReference type="ARBA" id="ARBA00022840"/>
    </source>
</evidence>
<name>A0A9W7LEQ3_9STRA</name>
<evidence type="ECO:0000256" key="2">
    <source>
        <dbReference type="ARBA" id="ARBA00022741"/>
    </source>
</evidence>
<dbReference type="PIRSF" id="PIRSF005814">
    <property type="entry name" value="MutS_YshD"/>
    <property type="match status" value="1"/>
</dbReference>
<evidence type="ECO:0000256" key="5">
    <source>
        <dbReference type="ARBA" id="ARBA00022884"/>
    </source>
</evidence>
<dbReference type="SMART" id="SM00534">
    <property type="entry name" value="MUTSac"/>
    <property type="match status" value="1"/>
</dbReference>
<organism evidence="10 11">
    <name type="scientific">Triparma columacea</name>
    <dbReference type="NCBI Taxonomy" id="722753"/>
    <lineage>
        <taxon>Eukaryota</taxon>
        <taxon>Sar</taxon>
        <taxon>Stramenopiles</taxon>
        <taxon>Ochrophyta</taxon>
        <taxon>Bolidophyceae</taxon>
        <taxon>Parmales</taxon>
        <taxon>Triparmaceae</taxon>
        <taxon>Triparma</taxon>
    </lineage>
</organism>
<dbReference type="SUPFAM" id="SSF52540">
    <property type="entry name" value="P-loop containing nucleoside triphosphate hydrolases"/>
    <property type="match status" value="1"/>
</dbReference>
<evidence type="ECO:0000313" key="10">
    <source>
        <dbReference type="EMBL" id="GMI47111.1"/>
    </source>
</evidence>
<evidence type="ECO:0000256" key="3">
    <source>
        <dbReference type="ARBA" id="ARBA00022801"/>
    </source>
</evidence>
<keyword evidence="7" id="KW-0175">Coiled coil</keyword>
<reference evidence="11" key="1">
    <citation type="journal article" date="2023" name="Commun. Biol.">
        <title>Genome analysis of Parmales, the sister group of diatoms, reveals the evolutionary specialization of diatoms from phago-mixotrophs to photoautotrophs.</title>
        <authorList>
            <person name="Ban H."/>
            <person name="Sato S."/>
            <person name="Yoshikawa S."/>
            <person name="Yamada K."/>
            <person name="Nakamura Y."/>
            <person name="Ichinomiya M."/>
            <person name="Sato N."/>
            <person name="Blanc-Mathieu R."/>
            <person name="Endo H."/>
            <person name="Kuwata A."/>
            <person name="Ogata H."/>
        </authorList>
    </citation>
    <scope>NUCLEOTIDE SEQUENCE [LARGE SCALE GENOMIC DNA]</scope>
</reference>
<feature type="compositionally biased region" description="Basic and acidic residues" evidence="8">
    <location>
        <begin position="590"/>
        <end position="612"/>
    </location>
</feature>
<sequence length="719" mass="78405">MSVDVGLVELLEESFEGGEINRKKYKDLADIEIRIKSNTRKIQDTITRVIKDLSKSNPSSSSSSKGVGSGVTMVNGRTCVSVNPTTMRSIGVVHGRSKTGLTVYVEPYEVVELGNLGRELGVKREREINRIFTTLTRKVLDGRDEIERNVQAMSQVDSARGRWRYMERENGCIPEVRDEGVVSVRDCRHPLIKGAKGNHLNVGEGNKGLVLTGPNAGGKTVVMKTFALLALCARDGIPVLGEAGGRVDWFDGVAGDVGDQQSIERGESTYEGSLRRQAEALGRAGGGGSWMVVLDEVGGGTNPRQGEAIGRAVLEDIASNEGARIVATTHFEMVKDLAVKDERFRVGRMEFGADGPTFRLLEGVGESYAIKVAERVGLGERVVRRAEDLMGVEGRRIGEVLEELEKERIKAVEGGNELREKVREAEKEKERLGAERAELARVKRNAREKVAKEFRRELEEKEKILEGIMEDMKKMTEGGKRNGVKVVGNTWRELRVMKRDVGPERGVVGAGVGRAVGETREVQPLKDTEEVSMGEALFALKGAFAGRTGTVVKDNGKNVELQFGGISTRMSKGQLGRAESGGGEGGGDDGGTRVKEGRKQGISKRVEEDLRSAGDSGLLDMRSGKRKDGTMMRMDSNTCDVRGLDVEDGIQKCRDMFSTQMRAGRGTVFILHGHGSKGVLKRKIRDALRSEGVVKKFNKAKDEDGGDAFTEVTLKDGII</sequence>
<proteinExistence type="predicted"/>
<keyword evidence="2" id="KW-0547">Nucleotide-binding</keyword>
<keyword evidence="4" id="KW-0067">ATP-binding</keyword>
<dbReference type="InterPro" id="IPR000432">
    <property type="entry name" value="DNA_mismatch_repair_MutS_C"/>
</dbReference>
<dbReference type="OrthoDB" id="1924787at2759"/>
<dbReference type="GO" id="GO:0006298">
    <property type="term" value="P:mismatch repair"/>
    <property type="evidence" value="ECO:0007669"/>
    <property type="project" value="InterPro"/>
</dbReference>
<evidence type="ECO:0000313" key="11">
    <source>
        <dbReference type="Proteomes" id="UP001165065"/>
    </source>
</evidence>
<dbReference type="AlphaFoldDB" id="A0A9W7LEQ3"/>
<keyword evidence="1" id="KW-0699">rRNA-binding</keyword>
<dbReference type="GO" id="GO:0140664">
    <property type="term" value="F:ATP-dependent DNA damage sensor activity"/>
    <property type="evidence" value="ECO:0007669"/>
    <property type="project" value="InterPro"/>
</dbReference>
<evidence type="ECO:0000256" key="7">
    <source>
        <dbReference type="SAM" id="Coils"/>
    </source>
</evidence>
<comment type="caution">
    <text evidence="10">The sequence shown here is derived from an EMBL/GenBank/DDBJ whole genome shotgun (WGS) entry which is preliminary data.</text>
</comment>
<evidence type="ECO:0000256" key="1">
    <source>
        <dbReference type="ARBA" id="ARBA00022730"/>
    </source>
</evidence>
<feature type="compositionally biased region" description="Gly residues" evidence="8">
    <location>
        <begin position="579"/>
        <end position="589"/>
    </location>
</feature>
<accession>A0A9W7LEQ3</accession>
<dbReference type="EMBL" id="BRYA01000331">
    <property type="protein sequence ID" value="GMI47111.1"/>
    <property type="molecule type" value="Genomic_DNA"/>
</dbReference>
<dbReference type="InterPro" id="IPR045076">
    <property type="entry name" value="MutS"/>
</dbReference>